<dbReference type="InterPro" id="IPR007167">
    <property type="entry name" value="Fe-transptr_FeoA-like"/>
</dbReference>
<dbReference type="OrthoDB" id="4420166at2"/>
<name>D5UIL1_CELFN</name>
<dbReference type="eggNOG" id="COG1918">
    <property type="taxonomic scope" value="Bacteria"/>
</dbReference>
<dbReference type="SMART" id="SM00899">
    <property type="entry name" value="FeoA"/>
    <property type="match status" value="1"/>
</dbReference>
<proteinExistence type="predicted"/>
<dbReference type="RefSeq" id="WP_013115844.1">
    <property type="nucleotide sequence ID" value="NC_014151.1"/>
</dbReference>
<dbReference type="KEGG" id="cfl:Cfla_0598"/>
<dbReference type="GO" id="GO:0046914">
    <property type="term" value="F:transition metal ion binding"/>
    <property type="evidence" value="ECO:0007669"/>
    <property type="project" value="InterPro"/>
</dbReference>
<evidence type="ECO:0000313" key="3">
    <source>
        <dbReference type="EMBL" id="ADG73510.1"/>
    </source>
</evidence>
<dbReference type="SUPFAM" id="SSF50037">
    <property type="entry name" value="C-terminal domain of transcriptional repressors"/>
    <property type="match status" value="1"/>
</dbReference>
<dbReference type="InterPro" id="IPR038157">
    <property type="entry name" value="FeoA_core_dom"/>
</dbReference>
<protein>
    <submittedName>
        <fullName evidence="3">FeoA family protein</fullName>
    </submittedName>
</protein>
<dbReference type="AlphaFoldDB" id="D5UIL1"/>
<dbReference type="Proteomes" id="UP000000849">
    <property type="component" value="Chromosome"/>
</dbReference>
<evidence type="ECO:0000313" key="4">
    <source>
        <dbReference type="Proteomes" id="UP000000849"/>
    </source>
</evidence>
<evidence type="ECO:0000256" key="1">
    <source>
        <dbReference type="ARBA" id="ARBA00023004"/>
    </source>
</evidence>
<evidence type="ECO:0000259" key="2">
    <source>
        <dbReference type="SMART" id="SM00899"/>
    </source>
</evidence>
<dbReference type="STRING" id="446466.Cfla_0598"/>
<feature type="domain" description="Ferrous iron transporter FeoA-like" evidence="2">
    <location>
        <begin position="1"/>
        <end position="71"/>
    </location>
</feature>
<dbReference type="Pfam" id="PF04023">
    <property type="entry name" value="FeoA"/>
    <property type="match status" value="1"/>
</dbReference>
<dbReference type="Gene3D" id="2.30.30.90">
    <property type="match status" value="1"/>
</dbReference>
<keyword evidence="4" id="KW-1185">Reference proteome</keyword>
<dbReference type="HOGENOM" id="CLU_150646_11_2_11"/>
<dbReference type="EMBL" id="CP001964">
    <property type="protein sequence ID" value="ADG73510.1"/>
    <property type="molecule type" value="Genomic_DNA"/>
</dbReference>
<keyword evidence="1" id="KW-0408">Iron</keyword>
<organism evidence="3 4">
    <name type="scientific">Cellulomonas flavigena (strain ATCC 482 / DSM 20109 / BCRC 11376 / JCM 18109 / NBRC 3775 / NCIMB 8073 / NRS 134)</name>
    <dbReference type="NCBI Taxonomy" id="446466"/>
    <lineage>
        <taxon>Bacteria</taxon>
        <taxon>Bacillati</taxon>
        <taxon>Actinomycetota</taxon>
        <taxon>Actinomycetes</taxon>
        <taxon>Micrococcales</taxon>
        <taxon>Cellulomonadaceae</taxon>
        <taxon>Cellulomonas</taxon>
    </lineage>
</organism>
<accession>D5UIL1</accession>
<gene>
    <name evidence="3" type="ordered locus">Cfla_0598</name>
</gene>
<sequence>MDLRSVPPGGSARVVAVDLDDGPRVRLRELGVRPGRVVQVTHRSAFGLVVAVGADRFAVDARTAAAIGVGAHDGQP</sequence>
<dbReference type="InterPro" id="IPR008988">
    <property type="entry name" value="Transcriptional_repressor_C"/>
</dbReference>
<reference evidence="3 4" key="1">
    <citation type="journal article" date="2010" name="Stand. Genomic Sci.">
        <title>Complete genome sequence of Cellulomonas flavigena type strain (134).</title>
        <authorList>
            <person name="Abt B."/>
            <person name="Foster B."/>
            <person name="Lapidus A."/>
            <person name="Clum A."/>
            <person name="Sun H."/>
            <person name="Pukall R."/>
            <person name="Lucas S."/>
            <person name="Glavina Del Rio T."/>
            <person name="Nolan M."/>
            <person name="Tice H."/>
            <person name="Cheng J.F."/>
            <person name="Pitluck S."/>
            <person name="Liolios K."/>
            <person name="Ivanova N."/>
            <person name="Mavromatis K."/>
            <person name="Ovchinnikova G."/>
            <person name="Pati A."/>
            <person name="Goodwin L."/>
            <person name="Chen A."/>
            <person name="Palaniappan K."/>
            <person name="Land M."/>
            <person name="Hauser L."/>
            <person name="Chang Y.J."/>
            <person name="Jeffries C.D."/>
            <person name="Rohde M."/>
            <person name="Goker M."/>
            <person name="Woyke T."/>
            <person name="Bristow J."/>
            <person name="Eisen J.A."/>
            <person name="Markowitz V."/>
            <person name="Hugenholtz P."/>
            <person name="Kyrpides N.C."/>
            <person name="Klenk H.P."/>
        </authorList>
    </citation>
    <scope>NUCLEOTIDE SEQUENCE [LARGE SCALE GENOMIC DNA]</scope>
    <source>
        <strain evidence="4">ATCC 482 / DSM 20109 / BCRC 11376 / JCM 18109 / NBRC 3775 / NCIMB 8073 / NRS 134</strain>
    </source>
</reference>